<dbReference type="EMBL" id="FTMX01000009">
    <property type="protein sequence ID" value="SIS01914.1"/>
    <property type="molecule type" value="Genomic_DNA"/>
</dbReference>
<protein>
    <submittedName>
        <fullName evidence="1">Uncharacterized protein</fullName>
    </submittedName>
</protein>
<organism evidence="1 2">
    <name type="scientific">Peribacillus simplex</name>
    <dbReference type="NCBI Taxonomy" id="1478"/>
    <lineage>
        <taxon>Bacteria</taxon>
        <taxon>Bacillati</taxon>
        <taxon>Bacillota</taxon>
        <taxon>Bacilli</taxon>
        <taxon>Bacillales</taxon>
        <taxon>Bacillaceae</taxon>
        <taxon>Peribacillus</taxon>
    </lineage>
</organism>
<evidence type="ECO:0000313" key="1">
    <source>
        <dbReference type="EMBL" id="SIS01914.1"/>
    </source>
</evidence>
<reference evidence="1 2" key="1">
    <citation type="submission" date="2017-01" db="EMBL/GenBank/DDBJ databases">
        <authorList>
            <person name="Varghese N."/>
            <person name="Submissions S."/>
        </authorList>
    </citation>
    <scope>NUCLEOTIDE SEQUENCE [LARGE SCALE GENOMIC DNA]</scope>
    <source>
        <strain evidence="1 2">RUG2-6</strain>
    </source>
</reference>
<name>A0A9X8WMV9_9BACI</name>
<evidence type="ECO:0000313" key="2">
    <source>
        <dbReference type="Proteomes" id="UP000185829"/>
    </source>
</evidence>
<dbReference type="Proteomes" id="UP000185829">
    <property type="component" value="Unassembled WGS sequence"/>
</dbReference>
<proteinExistence type="predicted"/>
<comment type="caution">
    <text evidence="1">The sequence shown here is derived from an EMBL/GenBank/DDBJ whole genome shotgun (WGS) entry which is preliminary data.</text>
</comment>
<gene>
    <name evidence="1" type="ORF">SAMN05878482_10984</name>
</gene>
<sequence>MNRLSYLYIEKEIKTFNKPTYCFGINERDFYYTLFKISRTYKDLDFSRVCINFITVENNYLGLKNILSDKEFPYTIDWKLHDNIYQDILNQHVALSEQN</sequence>
<dbReference type="AlphaFoldDB" id="A0A9X8WMV9"/>
<accession>A0A9X8WMV9</accession>